<evidence type="ECO:0000256" key="1">
    <source>
        <dbReference type="SAM" id="MobiDB-lite"/>
    </source>
</evidence>
<organism evidence="2">
    <name type="scientific">Rosellinia necatrix</name>
    <name type="common">White root-rot fungus</name>
    <dbReference type="NCBI Taxonomy" id="77044"/>
    <lineage>
        <taxon>Eukaryota</taxon>
        <taxon>Fungi</taxon>
        <taxon>Dikarya</taxon>
        <taxon>Ascomycota</taxon>
        <taxon>Pezizomycotina</taxon>
        <taxon>Sordariomycetes</taxon>
        <taxon>Xylariomycetidae</taxon>
        <taxon>Xylariales</taxon>
        <taxon>Xylariaceae</taxon>
        <taxon>Rosellinia</taxon>
    </lineage>
</organism>
<feature type="region of interest" description="Disordered" evidence="1">
    <location>
        <begin position="39"/>
        <end position="78"/>
    </location>
</feature>
<accession>A0A1W2TNA4</accession>
<protein>
    <submittedName>
        <fullName evidence="2">Uncharacterized protein</fullName>
    </submittedName>
</protein>
<proteinExistence type="predicted"/>
<evidence type="ECO:0000313" key="3">
    <source>
        <dbReference type="Proteomes" id="UP000054516"/>
    </source>
</evidence>
<dbReference type="Proteomes" id="UP000054516">
    <property type="component" value="Unassembled WGS sequence"/>
</dbReference>
<name>A0A1W2TNA4_ROSNE</name>
<dbReference type="EMBL" id="DF977486">
    <property type="protein sequence ID" value="GAP89840.1"/>
    <property type="molecule type" value="Genomic_DNA"/>
</dbReference>
<sequence>MRRYYVSTLYSPNGERGHSAAGIQLQSCPSCHPILLLNRLTRSPRPPGPVQPHPLADSRRHSPSELEPELAAAQHAATAAAEADESALALRAVASRIKLIAPIREPASRLVPAGSCR</sequence>
<keyword evidence="3" id="KW-1185">Reference proteome</keyword>
<dbReference type="AlphaFoldDB" id="A0A1W2TNA4"/>
<gene>
    <name evidence="2" type="ORF">SAMD00023353_4100660</name>
</gene>
<feature type="compositionally biased region" description="Low complexity" evidence="1">
    <location>
        <begin position="69"/>
        <end position="78"/>
    </location>
</feature>
<reference evidence="2" key="1">
    <citation type="submission" date="2016-03" db="EMBL/GenBank/DDBJ databases">
        <title>Draft genome sequence of Rosellinia necatrix.</title>
        <authorList>
            <person name="Kanematsu S."/>
        </authorList>
    </citation>
    <scope>NUCLEOTIDE SEQUENCE [LARGE SCALE GENOMIC DNA]</scope>
    <source>
        <strain evidence="2">W97</strain>
    </source>
</reference>
<evidence type="ECO:0000313" key="2">
    <source>
        <dbReference type="EMBL" id="GAP89840.1"/>
    </source>
</evidence>